<dbReference type="PROSITE" id="PS51194">
    <property type="entry name" value="HELICASE_CTER"/>
    <property type="match status" value="1"/>
</dbReference>
<dbReference type="InterPro" id="IPR057670">
    <property type="entry name" value="SH3_retrovirus"/>
</dbReference>
<feature type="compositionally biased region" description="Basic and acidic residues" evidence="9">
    <location>
        <begin position="739"/>
        <end position="748"/>
    </location>
</feature>
<dbReference type="Gene3D" id="3.30.420.10">
    <property type="entry name" value="Ribonuclease H-like superfamily/Ribonuclease H"/>
    <property type="match status" value="1"/>
</dbReference>
<dbReference type="InterPro" id="IPR001584">
    <property type="entry name" value="Integrase_cat-core"/>
</dbReference>
<keyword evidence="3" id="KW-0645">Protease</keyword>
<keyword evidence="2" id="KW-0547">Nucleotide-binding</keyword>
<sequence>MPVDGERWLFERVGKSASIRSRFMKPGTQSGVDRQAVERYMDRVVEFREKLAVLMHMTGGQPARGPELLSVRHSNTVQGGHRNIFIEDGMVVFVTRYHKGYKVSGDVKIIHRYLPREVGELVVWYMWLVLPFQQRLEALVWEKEAVSSHMWPADPSGRKWTTDRLREALKRESRIAMGQEWTFARYREIAIGISRRFLRRATAFQADEGEENKEWAEEQAGDSIANEQAGHTSHVAGLVYARGIMEQSGAVADRRQQFRASSTDWHRFLGFQAGVDDQRRSSKRKRAPFESEADEARVDRWQRLRKMDARAQLKRMMGEKAEFRGVQEAAIKAITAGESPVVAVMPTGAGKSLLFMLPAWAEQGGTTVVVVPLIALRGDMAQRCKKLGISCVEWQSRRPPDAAAVVLVTPESAVGEEFATFLNRLRATRQLDRIIIDECHIVLNRQYTFRKQMQQLGKLVAVETQMVMLTATLPPSEEDELFRRMHFERGQVRMFRAPTARSNIAYRVVRVEKERKRQEVEATVLAMVQQKVRKYKSGKIVVYGNSVPKVKGLAEKLKCHAYHHHAVGKASMLGEFMGGKQRVIVATSALGMGVDVPDIRCIVHMDWPFSVLDYAQESGRAGRDGERSEAIMMVQDGEQRAADDKQGEAEQRLVRAYVEGIDEAATCRRVVLDGYLDRREAERARCEEGEERCDSICMRADGEEMEEEMEEMEEVEEMEEEMEEDMEEGGSSNEEEAETLEREQEEARQTFNQQQREQGGPRQRLIQQRQQEFADVEWLRRQLAQWINRCGLCEAVGQGSSTHDVRQCWRQESQQIKQSIKRMEETIKSLLEASLPLSKAALLAIMASSSARDDQVVSRASVILENQSDWKLWYSLKKEFATVKGVWEYCDPSTNKLPPTVDDEPSDTASDSAWRRWEIKTNAQKATLKAIGEVNLEITRTVARSKLHLITNLDLDVRLRLRTLQDHFRITNQQQILELSSQYAAIQQKRRNQNVDTWLNEYSRIASLCQSEDMAEMKGTRPQWAFIQAVEAQGDADWSNQHFTLMIGCEEDKKDPPTLEALINRYRRWIATKRTHTKTLGSFAAKDSTQATQATLAITDTRPNNRPQCVCGLYHNILECYTLNETAEGRPEGFRPNRTRLSTVRTAFKDRELLKKIKKLYKDNNVRWTFDTAQNSDRSEKKTENKTENKTDRPTSASRGRRPYADRIDDNDSNGDYYANNAFHLAQITTPKGDTLLDRWIVDPGSNVHICNSTYFNWRTTSNAKSTDVIFAGATSYQVAAWGEVIINVNRGNQKKDILLTHVAYVPGFLTNLFALGRCRRSGIHFDSGRNILYKERISNVVANLEYSHGHWLLDAKEADRPPRHELLSMAARSSQEKAPQTVTAMRAHQLLGHPSYQALEHLQDATTGLKIGTNGKGDPWTDDCVSCIQGKMKEDISRRPRADKACRPFYRISIDIIQLQEHGAVCYNGDVWALHAVCEYTKFHEICTLRSRHKATVVPAIIRLINKIERVYGYQVAIVFMDGDVGYGRAEAHLGSSAQEELSSAGIKVEMRSPDTPAQLGGAERAGAVIVTVARVIRIHAGLPKALANELVCTAVRLLNVTPTKALEWRTPQEMVTGIRPDLSRLHIIGSRGFILDKHLLRGDKLEKRTFEGFLIGYDASNIYRVWIPTTNRVIRVRDVRFIDELYKEKPSTTPVEPRIIETVHIPEEEYDGDTIVVAQPVRQRQEAITTPVLPLDHVSEKEYDSDTIAVYQKPVRQLLSPSPTPAFEGQDRSPSPDPVEQQLLQESSALMDSSPHRTPGGWNNYDDDAEIYIPDRHQNNAPQRRDPNLSQDNIITGRRRRQAHYIEAAPDLSKYFAFSATIAQANDAISAASQPTRSDPTRIHRDDLPPPPRHWKELKRHAHGKQFEAAAYAEFNSCWKKGTFAKPDITADTTDAVPLMWVFTYKFDEDGYLLKYKARIVVRGDLQDQYGDTYAATLAARLFRALMALACAFNLNAMQYDVPNAFLNATLNRPLHVRTPDGFQDRYGQILRLLRALYGLKEAPRLWAIHLQASLRKLGLHPVQGFPCLWMNDRIILFFYVDDIIILYHPDYQEDFEKLERQLIKLYSLRQMGNVKWFLGIRVERVLASRQLYLVQDAFINKVCTEFDLIRSDGRYPSTPLSSTSRLLPYDGVSDPLLTKTYQRLVGNLAYIEIMTRPDVAHAHSILSRFLINPGPVHLSEIKHVWQYLYGTRYLAISARGGEPTQTFATKINSTLPTFFGAADASFGDDVETRRSSAGYVFMLYGMPVDWKATVLRSVTRSTTEAELYALSAAGVESQYWDRFCRNIGFTLHTKKALWCDNAQTVRLVQGDSDRIQTKLRHVDIHQMWLRQEVEAERITVEWKPTAEMPADGFTKLLPRQKHENFVRQLGMKDIRHLIVKDVPCPVPHP</sequence>
<dbReference type="Pfam" id="PF07727">
    <property type="entry name" value="RVT_2"/>
    <property type="match status" value="1"/>
</dbReference>
<dbReference type="CDD" id="cd17920">
    <property type="entry name" value="DEXHc_RecQ"/>
    <property type="match status" value="1"/>
</dbReference>
<dbReference type="InterPro" id="IPR013103">
    <property type="entry name" value="RVT_2"/>
</dbReference>
<dbReference type="Pfam" id="PF00270">
    <property type="entry name" value="DEAD"/>
    <property type="match status" value="1"/>
</dbReference>
<evidence type="ECO:0000256" key="8">
    <source>
        <dbReference type="SAM" id="Coils"/>
    </source>
</evidence>
<evidence type="ECO:0000256" key="3">
    <source>
        <dbReference type="ARBA" id="ARBA00022750"/>
    </source>
</evidence>
<dbReference type="GO" id="GO:0005694">
    <property type="term" value="C:chromosome"/>
    <property type="evidence" value="ECO:0007669"/>
    <property type="project" value="TreeGrafter"/>
</dbReference>
<organism evidence="13 14">
    <name type="scientific">Pyrenophora tritici-repentis</name>
    <dbReference type="NCBI Taxonomy" id="45151"/>
    <lineage>
        <taxon>Eukaryota</taxon>
        <taxon>Fungi</taxon>
        <taxon>Dikarya</taxon>
        <taxon>Ascomycota</taxon>
        <taxon>Pezizomycotina</taxon>
        <taxon>Dothideomycetes</taxon>
        <taxon>Pleosporomycetidae</taxon>
        <taxon>Pleosporales</taxon>
        <taxon>Pleosporineae</taxon>
        <taxon>Pleosporaceae</taxon>
        <taxon>Pyrenophora</taxon>
    </lineage>
</organism>
<evidence type="ECO:0000313" key="13">
    <source>
        <dbReference type="EMBL" id="KAI1508024.1"/>
    </source>
</evidence>
<dbReference type="Pfam" id="PF22936">
    <property type="entry name" value="Pol_BBD"/>
    <property type="match status" value="1"/>
</dbReference>
<dbReference type="PANTHER" id="PTHR13710">
    <property type="entry name" value="DNA HELICASE RECQ FAMILY MEMBER"/>
    <property type="match status" value="1"/>
</dbReference>
<evidence type="ECO:0000259" key="12">
    <source>
        <dbReference type="PROSITE" id="PS51194"/>
    </source>
</evidence>
<keyword evidence="5" id="KW-0694">RNA-binding</keyword>
<dbReference type="InterPro" id="IPR001650">
    <property type="entry name" value="Helicase_C-like"/>
</dbReference>
<proteinExistence type="inferred from homology"/>
<feature type="compositionally biased region" description="Basic and acidic residues" evidence="9">
    <location>
        <begin position="1881"/>
        <end position="1890"/>
    </location>
</feature>
<dbReference type="GO" id="GO:0003723">
    <property type="term" value="F:RNA binding"/>
    <property type="evidence" value="ECO:0007669"/>
    <property type="project" value="UniProtKB-KW"/>
</dbReference>
<feature type="region of interest" description="Disordered" evidence="9">
    <location>
        <begin position="718"/>
        <end position="766"/>
    </location>
</feature>
<dbReference type="PROSITE" id="PS51192">
    <property type="entry name" value="HELICASE_ATP_BIND_1"/>
    <property type="match status" value="1"/>
</dbReference>
<dbReference type="EMBL" id="NRDI02000029">
    <property type="protein sequence ID" value="KAI1508024.1"/>
    <property type="molecule type" value="Genomic_DNA"/>
</dbReference>
<feature type="domain" description="Helicase ATP-binding" evidence="11">
    <location>
        <begin position="332"/>
        <end position="491"/>
    </location>
</feature>
<feature type="domain" description="Helicase C-terminal" evidence="12">
    <location>
        <begin position="527"/>
        <end position="672"/>
    </location>
</feature>
<evidence type="ECO:0000256" key="7">
    <source>
        <dbReference type="ARBA" id="ARBA00034808"/>
    </source>
</evidence>
<dbReference type="SUPFAM" id="SSF52540">
    <property type="entry name" value="P-loop containing nucleoside triphosphate hydrolases"/>
    <property type="match status" value="1"/>
</dbReference>
<keyword evidence="3" id="KW-0064">Aspartyl protease</keyword>
<dbReference type="InterPro" id="IPR036397">
    <property type="entry name" value="RNaseH_sf"/>
</dbReference>
<dbReference type="SUPFAM" id="SSF56672">
    <property type="entry name" value="DNA/RNA polymerases"/>
    <property type="match status" value="1"/>
</dbReference>
<evidence type="ECO:0000259" key="10">
    <source>
        <dbReference type="PROSITE" id="PS50994"/>
    </source>
</evidence>
<evidence type="ECO:0000256" key="5">
    <source>
        <dbReference type="ARBA" id="ARBA00022884"/>
    </source>
</evidence>
<feature type="region of interest" description="Disordered" evidence="9">
    <location>
        <begin position="208"/>
        <end position="228"/>
    </location>
</feature>
<dbReference type="InterPro" id="IPR027417">
    <property type="entry name" value="P-loop_NTPase"/>
</dbReference>
<comment type="caution">
    <text evidence="13">The sequence shown here is derived from an EMBL/GenBank/DDBJ whole genome shotgun (WGS) entry which is preliminary data.</text>
</comment>
<accession>A0A922N011</accession>
<dbReference type="GO" id="GO:0043138">
    <property type="term" value="F:3'-5' DNA helicase activity"/>
    <property type="evidence" value="ECO:0007669"/>
    <property type="project" value="UniProtKB-EC"/>
</dbReference>
<dbReference type="GO" id="GO:0015074">
    <property type="term" value="P:DNA integration"/>
    <property type="evidence" value="ECO:0007669"/>
    <property type="project" value="InterPro"/>
</dbReference>
<evidence type="ECO:0000256" key="2">
    <source>
        <dbReference type="ARBA" id="ARBA00022741"/>
    </source>
</evidence>
<protein>
    <recommendedName>
        <fullName evidence="7">DNA 3'-5' helicase</fullName>
        <ecNumber evidence="7">5.6.2.4</ecNumber>
    </recommendedName>
</protein>
<keyword evidence="14" id="KW-1185">Reference proteome</keyword>
<dbReference type="EC" id="5.6.2.4" evidence="7"/>
<dbReference type="InterPro" id="IPR012337">
    <property type="entry name" value="RNaseH-like_sf"/>
</dbReference>
<dbReference type="GO" id="GO:0005524">
    <property type="term" value="F:ATP binding"/>
    <property type="evidence" value="ECO:0007669"/>
    <property type="project" value="UniProtKB-KW"/>
</dbReference>
<dbReference type="GO" id="GO:0005634">
    <property type="term" value="C:nucleus"/>
    <property type="evidence" value="ECO:0007669"/>
    <property type="project" value="UniProtKB-ARBA"/>
</dbReference>
<keyword evidence="3" id="KW-0378">Hydrolase</keyword>
<keyword evidence="8" id="KW-0175">Coiled coil</keyword>
<evidence type="ECO:0000256" key="9">
    <source>
        <dbReference type="SAM" id="MobiDB-lite"/>
    </source>
</evidence>
<gene>
    <name evidence="13" type="ORF">Ptr86124_012946</name>
</gene>
<dbReference type="InterPro" id="IPR043502">
    <property type="entry name" value="DNA/RNA_pol_sf"/>
</dbReference>
<reference evidence="14" key="1">
    <citation type="journal article" date="2022" name="Microb. Genom.">
        <title>A global pangenome for the wheat fungal pathogen Pyrenophora tritici-repentis and prediction of effector protein structural homology.</title>
        <authorList>
            <person name="Moolhuijzen P.M."/>
            <person name="See P.T."/>
            <person name="Shi G."/>
            <person name="Powell H.R."/>
            <person name="Cockram J."/>
            <person name="Jorgensen L.N."/>
            <person name="Benslimane H."/>
            <person name="Strelkov S.E."/>
            <person name="Turner J."/>
            <person name="Liu Z."/>
            <person name="Moffat C.S."/>
        </authorList>
    </citation>
    <scope>NUCLEOTIDE SEQUENCE [LARGE SCALE GENOMIC DNA]</scope>
</reference>
<dbReference type="InterPro" id="IPR014001">
    <property type="entry name" value="Helicase_ATP-bd"/>
</dbReference>
<evidence type="ECO:0000256" key="1">
    <source>
        <dbReference type="ARBA" id="ARBA00005446"/>
    </source>
</evidence>
<feature type="region of interest" description="Disordered" evidence="9">
    <location>
        <begin position="1872"/>
        <end position="1893"/>
    </location>
</feature>
<dbReference type="SMART" id="SM00487">
    <property type="entry name" value="DEXDc"/>
    <property type="match status" value="1"/>
</dbReference>
<dbReference type="GO" id="GO:0000724">
    <property type="term" value="P:double-strand break repair via homologous recombination"/>
    <property type="evidence" value="ECO:0007669"/>
    <property type="project" value="TreeGrafter"/>
</dbReference>
<dbReference type="Pfam" id="PF25597">
    <property type="entry name" value="SH3_retrovirus"/>
    <property type="match status" value="1"/>
</dbReference>
<feature type="coiled-coil region" evidence="8">
    <location>
        <begin position="806"/>
        <end position="833"/>
    </location>
</feature>
<feature type="compositionally biased region" description="Acidic residues" evidence="9">
    <location>
        <begin position="718"/>
        <end position="738"/>
    </location>
</feature>
<name>A0A922N011_9PLEO</name>
<dbReference type="SMART" id="SM00490">
    <property type="entry name" value="HELICc"/>
    <property type="match status" value="1"/>
</dbReference>
<dbReference type="GO" id="GO:0005737">
    <property type="term" value="C:cytoplasm"/>
    <property type="evidence" value="ECO:0007669"/>
    <property type="project" value="TreeGrafter"/>
</dbReference>
<feature type="compositionally biased region" description="Basic and acidic residues" evidence="9">
    <location>
        <begin position="1177"/>
        <end position="1193"/>
    </location>
</feature>
<feature type="domain" description="Integrase catalytic" evidence="10">
    <location>
        <begin position="1445"/>
        <end position="1621"/>
    </location>
</feature>
<dbReference type="Proteomes" id="UP000249757">
    <property type="component" value="Unassembled WGS sequence"/>
</dbReference>
<feature type="region of interest" description="Disordered" evidence="9">
    <location>
        <begin position="1172"/>
        <end position="1212"/>
    </location>
</feature>
<dbReference type="InterPro" id="IPR054722">
    <property type="entry name" value="PolX-like_BBD"/>
</dbReference>
<dbReference type="GO" id="GO:0009378">
    <property type="term" value="F:four-way junction helicase activity"/>
    <property type="evidence" value="ECO:0007669"/>
    <property type="project" value="TreeGrafter"/>
</dbReference>
<comment type="similarity">
    <text evidence="1">Belongs to the helicase family. RecQ subfamily.</text>
</comment>
<evidence type="ECO:0000256" key="4">
    <source>
        <dbReference type="ARBA" id="ARBA00022840"/>
    </source>
</evidence>
<dbReference type="SUPFAM" id="SSF53098">
    <property type="entry name" value="Ribonuclease H-like"/>
    <property type="match status" value="1"/>
</dbReference>
<dbReference type="GO" id="GO:0004190">
    <property type="term" value="F:aspartic-type endopeptidase activity"/>
    <property type="evidence" value="ECO:0007669"/>
    <property type="project" value="UniProtKB-KW"/>
</dbReference>
<evidence type="ECO:0000259" key="11">
    <source>
        <dbReference type="PROSITE" id="PS51192"/>
    </source>
</evidence>
<feature type="region of interest" description="Disordered" evidence="9">
    <location>
        <begin position="1818"/>
        <end position="1837"/>
    </location>
</feature>
<dbReference type="Pfam" id="PF00271">
    <property type="entry name" value="Helicase_C"/>
    <property type="match status" value="1"/>
</dbReference>
<feature type="compositionally biased region" description="Basic and acidic residues" evidence="9">
    <location>
        <begin position="1818"/>
        <end position="1829"/>
    </location>
</feature>
<dbReference type="CDD" id="cd09272">
    <property type="entry name" value="RNase_HI_RT_Ty1"/>
    <property type="match status" value="1"/>
</dbReference>
<dbReference type="InterPro" id="IPR011545">
    <property type="entry name" value="DEAD/DEAH_box_helicase_dom"/>
</dbReference>
<feature type="region of interest" description="Disordered" evidence="9">
    <location>
        <begin position="1761"/>
        <end position="1782"/>
    </location>
</feature>
<evidence type="ECO:0000256" key="6">
    <source>
        <dbReference type="ARBA" id="ARBA00034617"/>
    </source>
</evidence>
<feature type="compositionally biased region" description="Low complexity" evidence="9">
    <location>
        <begin position="749"/>
        <end position="764"/>
    </location>
</feature>
<dbReference type="Gene3D" id="3.40.50.300">
    <property type="entry name" value="P-loop containing nucleotide triphosphate hydrolases"/>
    <property type="match status" value="2"/>
</dbReference>
<dbReference type="PANTHER" id="PTHR13710:SF154">
    <property type="entry name" value="RECQ HELICASE, PUTATIVE (AFU_ORTHOLOGUE AFUA_6G14720)-RELATED"/>
    <property type="match status" value="1"/>
</dbReference>
<keyword evidence="4" id="KW-0067">ATP-binding</keyword>
<evidence type="ECO:0000313" key="14">
    <source>
        <dbReference type="Proteomes" id="UP000249757"/>
    </source>
</evidence>
<comment type="catalytic activity">
    <reaction evidence="6">
        <text>Couples ATP hydrolysis with the unwinding of duplex DNA by translocating in the 3'-5' direction.</text>
        <dbReference type="EC" id="5.6.2.4"/>
    </reaction>
</comment>
<dbReference type="PROSITE" id="PS50994">
    <property type="entry name" value="INTEGRASE"/>
    <property type="match status" value="1"/>
</dbReference>